<evidence type="ECO:0000256" key="4">
    <source>
        <dbReference type="ARBA" id="ARBA00022980"/>
    </source>
</evidence>
<dbReference type="InterPro" id="IPR035566">
    <property type="entry name" value="Ribosomal_protein_bL20_C"/>
</dbReference>
<reference evidence="9 10" key="1">
    <citation type="submission" date="2017-03" db="EMBL/GenBank/DDBJ databases">
        <title>New species Polynucleobacter sp. MWH-EgelM1-30-B4.</title>
        <authorList>
            <person name="Hahn M.W."/>
        </authorList>
    </citation>
    <scope>NUCLEOTIDE SEQUENCE [LARGE SCALE GENOMIC DNA]</scope>
    <source>
        <strain evidence="9 10">MWH-EgelM1-30-B4</strain>
    </source>
</reference>
<keyword evidence="10" id="KW-1185">Reference proteome</keyword>
<evidence type="ECO:0000313" key="10">
    <source>
        <dbReference type="Proteomes" id="UP000196880"/>
    </source>
</evidence>
<dbReference type="OrthoDB" id="9808966at2"/>
<dbReference type="InterPro" id="IPR005813">
    <property type="entry name" value="Ribosomal_bL20"/>
</dbReference>
<keyword evidence="5 7" id="KW-0687">Ribonucleoprotein</keyword>
<dbReference type="AlphaFoldDB" id="A0A210RXF3"/>
<gene>
    <name evidence="7" type="primary">rplT</name>
    <name evidence="9" type="ORF">B6A14_07590</name>
</gene>
<dbReference type="Gene3D" id="6.10.160.10">
    <property type="match status" value="1"/>
</dbReference>
<evidence type="ECO:0000256" key="3">
    <source>
        <dbReference type="ARBA" id="ARBA00022884"/>
    </source>
</evidence>
<dbReference type="EMBL" id="NAIA01000003">
    <property type="protein sequence ID" value="OWF65641.1"/>
    <property type="molecule type" value="Genomic_DNA"/>
</dbReference>
<dbReference type="GO" id="GO:0005840">
    <property type="term" value="C:ribosome"/>
    <property type="evidence" value="ECO:0007669"/>
    <property type="project" value="UniProtKB-KW"/>
</dbReference>
<comment type="caution">
    <text evidence="9">The sequence shown here is derived from an EMBL/GenBank/DDBJ whole genome shotgun (WGS) entry which is preliminary data.</text>
</comment>
<name>A0A210RXF3_9BURK</name>
<dbReference type="GO" id="GO:0019843">
    <property type="term" value="F:rRNA binding"/>
    <property type="evidence" value="ECO:0007669"/>
    <property type="project" value="UniProtKB-UniRule"/>
</dbReference>
<evidence type="ECO:0000256" key="1">
    <source>
        <dbReference type="ARBA" id="ARBA00007698"/>
    </source>
</evidence>
<keyword evidence="2 7" id="KW-0699">rRNA-binding</keyword>
<organism evidence="9 10">
    <name type="scientific">Polynucleobacter hirudinilacicola</name>
    <dbReference type="NCBI Taxonomy" id="1743166"/>
    <lineage>
        <taxon>Bacteria</taxon>
        <taxon>Pseudomonadati</taxon>
        <taxon>Pseudomonadota</taxon>
        <taxon>Betaproteobacteria</taxon>
        <taxon>Burkholderiales</taxon>
        <taxon>Burkholderiaceae</taxon>
        <taxon>Polynucleobacter</taxon>
    </lineage>
</organism>
<accession>A0A210RXF3</accession>
<evidence type="ECO:0000313" key="9">
    <source>
        <dbReference type="EMBL" id="OWF65641.1"/>
    </source>
</evidence>
<dbReference type="Pfam" id="PF00453">
    <property type="entry name" value="Ribosomal_L20"/>
    <property type="match status" value="1"/>
</dbReference>
<proteinExistence type="inferred from homology"/>
<dbReference type="GO" id="GO:0003735">
    <property type="term" value="F:structural constituent of ribosome"/>
    <property type="evidence" value="ECO:0007669"/>
    <property type="project" value="InterPro"/>
</dbReference>
<dbReference type="NCBIfam" id="TIGR01032">
    <property type="entry name" value="rplT_bact"/>
    <property type="match status" value="1"/>
</dbReference>
<evidence type="ECO:0000256" key="2">
    <source>
        <dbReference type="ARBA" id="ARBA00022730"/>
    </source>
</evidence>
<dbReference type="PANTHER" id="PTHR10986">
    <property type="entry name" value="39S RIBOSOMAL PROTEIN L20"/>
    <property type="match status" value="1"/>
</dbReference>
<evidence type="ECO:0000256" key="7">
    <source>
        <dbReference type="HAMAP-Rule" id="MF_00382"/>
    </source>
</evidence>
<evidence type="ECO:0000256" key="5">
    <source>
        <dbReference type="ARBA" id="ARBA00023274"/>
    </source>
</evidence>
<dbReference type="GO" id="GO:0000027">
    <property type="term" value="P:ribosomal large subunit assembly"/>
    <property type="evidence" value="ECO:0007669"/>
    <property type="project" value="UniProtKB-UniRule"/>
</dbReference>
<evidence type="ECO:0000256" key="8">
    <source>
        <dbReference type="RuleBase" id="RU000560"/>
    </source>
</evidence>
<comment type="similarity">
    <text evidence="1 7 8">Belongs to the bacterial ribosomal protein bL20 family.</text>
</comment>
<dbReference type="SUPFAM" id="SSF74731">
    <property type="entry name" value="Ribosomal protein L20"/>
    <property type="match status" value="1"/>
</dbReference>
<keyword evidence="3 7" id="KW-0694">RNA-binding</keyword>
<dbReference type="GO" id="GO:0006412">
    <property type="term" value="P:translation"/>
    <property type="evidence" value="ECO:0007669"/>
    <property type="project" value="InterPro"/>
</dbReference>
<dbReference type="RefSeq" id="WP_028818624.1">
    <property type="nucleotide sequence ID" value="NZ_NAIA01000003.1"/>
</dbReference>
<dbReference type="Gene3D" id="1.10.1900.20">
    <property type="entry name" value="Ribosomal protein L20"/>
    <property type="match status" value="1"/>
</dbReference>
<dbReference type="HAMAP" id="MF_00382">
    <property type="entry name" value="Ribosomal_bL20"/>
    <property type="match status" value="1"/>
</dbReference>
<protein>
    <recommendedName>
        <fullName evidence="6 7">Large ribosomal subunit protein bL20</fullName>
    </recommendedName>
</protein>
<evidence type="ECO:0000256" key="6">
    <source>
        <dbReference type="ARBA" id="ARBA00035172"/>
    </source>
</evidence>
<comment type="function">
    <text evidence="7 8">Binds directly to 23S ribosomal RNA and is necessary for the in vitro assembly process of the 50S ribosomal subunit. It is not involved in the protein synthesizing functions of that subunit.</text>
</comment>
<dbReference type="PROSITE" id="PS00937">
    <property type="entry name" value="RIBOSOMAL_L20"/>
    <property type="match status" value="1"/>
</dbReference>
<keyword evidence="4 7" id="KW-0689">Ribosomal protein</keyword>
<dbReference type="InterPro" id="IPR049946">
    <property type="entry name" value="RIBOSOMAL_L20_CS"/>
</dbReference>
<sequence length="121" mass="13779">MPRVKRGVTARARHKKITDAATGYRGRRKNVFRIAKQAVMRAGQYAYRDRRNKKRVFRALWIARINAAVREHDMTYSVFMNGMKKASIDLDRKVLSDMAIADKPAFAALVTRIKSVVNAAA</sequence>
<dbReference type="FunFam" id="1.10.1900.20:FF:000001">
    <property type="entry name" value="50S ribosomal protein L20"/>
    <property type="match status" value="1"/>
</dbReference>
<dbReference type="PRINTS" id="PR00062">
    <property type="entry name" value="RIBOSOMALL20"/>
</dbReference>
<dbReference type="GO" id="GO:1990904">
    <property type="term" value="C:ribonucleoprotein complex"/>
    <property type="evidence" value="ECO:0007669"/>
    <property type="project" value="UniProtKB-KW"/>
</dbReference>
<dbReference type="Proteomes" id="UP000196880">
    <property type="component" value="Unassembled WGS sequence"/>
</dbReference>
<dbReference type="CDD" id="cd07026">
    <property type="entry name" value="Ribosomal_L20"/>
    <property type="match status" value="1"/>
</dbReference>